<dbReference type="OrthoDB" id="6247678at2759"/>
<dbReference type="EMBL" id="UYRU01084908">
    <property type="protein sequence ID" value="VDN34217.1"/>
    <property type="molecule type" value="Genomic_DNA"/>
</dbReference>
<proteinExistence type="predicted"/>
<protein>
    <submittedName>
        <fullName evidence="1">Uncharacterized protein</fullName>
    </submittedName>
</protein>
<accession>A0A3P7NI55</accession>
<evidence type="ECO:0000313" key="2">
    <source>
        <dbReference type="Proteomes" id="UP000281553"/>
    </source>
</evidence>
<reference evidence="1 2" key="1">
    <citation type="submission" date="2018-11" db="EMBL/GenBank/DDBJ databases">
        <authorList>
            <consortium name="Pathogen Informatics"/>
        </authorList>
    </citation>
    <scope>NUCLEOTIDE SEQUENCE [LARGE SCALE GENOMIC DNA]</scope>
</reference>
<dbReference type="Proteomes" id="UP000281553">
    <property type="component" value="Unassembled WGS sequence"/>
</dbReference>
<sequence length="121" mass="13722">MAELRKRKVAVSVFSPVNLPSLRRLADLVNTLPPKPRKDSHWPTMVFSHSIFPQQKFLSARILCMHSAVGQLCPNIWPQSPLCTNLISGEPWQHQICMLIHVIRSCSDQLQVTSIRPDGSR</sequence>
<evidence type="ECO:0000313" key="1">
    <source>
        <dbReference type="EMBL" id="VDN34217.1"/>
    </source>
</evidence>
<dbReference type="AlphaFoldDB" id="A0A3P7NI55"/>
<name>A0A3P7NI55_DIBLA</name>
<organism evidence="1 2">
    <name type="scientific">Dibothriocephalus latus</name>
    <name type="common">Fish tapeworm</name>
    <name type="synonym">Diphyllobothrium latum</name>
    <dbReference type="NCBI Taxonomy" id="60516"/>
    <lineage>
        <taxon>Eukaryota</taxon>
        <taxon>Metazoa</taxon>
        <taxon>Spiralia</taxon>
        <taxon>Lophotrochozoa</taxon>
        <taxon>Platyhelminthes</taxon>
        <taxon>Cestoda</taxon>
        <taxon>Eucestoda</taxon>
        <taxon>Diphyllobothriidea</taxon>
        <taxon>Diphyllobothriidae</taxon>
        <taxon>Dibothriocephalus</taxon>
    </lineage>
</organism>
<keyword evidence="2" id="KW-1185">Reference proteome</keyword>
<gene>
    <name evidence="1" type="ORF">DILT_LOCUS16455</name>
</gene>